<gene>
    <name evidence="12" type="primary">ANO1</name>
</gene>
<evidence type="ECO:0000259" key="11">
    <source>
        <dbReference type="Pfam" id="PF16178"/>
    </source>
</evidence>
<keyword evidence="3" id="KW-1003">Cell membrane</keyword>
<dbReference type="PANTHER" id="PTHR12308:SF13">
    <property type="entry name" value="ANOCTAMIN-1"/>
    <property type="match status" value="1"/>
</dbReference>
<dbReference type="GeneTree" id="ENSGT00940000157182"/>
<keyword evidence="7" id="KW-0325">Glycoprotein</keyword>
<feature type="transmembrane region" description="Helical" evidence="8">
    <location>
        <begin position="416"/>
        <end position="432"/>
    </location>
</feature>
<feature type="transmembrane region" description="Helical" evidence="8">
    <location>
        <begin position="483"/>
        <end position="507"/>
    </location>
</feature>
<feature type="transmembrane region" description="Helical" evidence="8">
    <location>
        <begin position="527"/>
        <end position="551"/>
    </location>
</feature>
<accession>A0A674BJD1</accession>
<feature type="transmembrane region" description="Helical" evidence="8">
    <location>
        <begin position="696"/>
        <end position="719"/>
    </location>
</feature>
<feature type="domain" description="Anoctamin dimerisation" evidence="11">
    <location>
        <begin position="285"/>
        <end position="325"/>
    </location>
</feature>
<dbReference type="Pfam" id="PF16178">
    <property type="entry name" value="Anoct_dimer"/>
    <property type="match status" value="2"/>
</dbReference>
<evidence type="ECO:0000256" key="7">
    <source>
        <dbReference type="ARBA" id="ARBA00023180"/>
    </source>
</evidence>
<dbReference type="InterPro" id="IPR032394">
    <property type="entry name" value="Anoct_dimer"/>
</dbReference>
<comment type="similarity">
    <text evidence="2 8">Belongs to the anoctamin family.</text>
</comment>
<keyword evidence="6 8" id="KW-0472">Membrane</keyword>
<evidence type="ECO:0000256" key="9">
    <source>
        <dbReference type="SAM" id="MobiDB-lite"/>
    </source>
</evidence>
<comment type="caution">
    <text evidence="8">Lacks conserved residue(s) required for the propagation of feature annotation.</text>
</comment>
<keyword evidence="13" id="KW-1185">Reference proteome</keyword>
<evidence type="ECO:0000259" key="10">
    <source>
        <dbReference type="Pfam" id="PF04547"/>
    </source>
</evidence>
<reference evidence="12" key="2">
    <citation type="submission" date="2025-09" db="UniProtKB">
        <authorList>
            <consortium name="Ensembl"/>
        </authorList>
    </citation>
    <scope>IDENTIFICATION</scope>
</reference>
<evidence type="ECO:0000256" key="5">
    <source>
        <dbReference type="ARBA" id="ARBA00022989"/>
    </source>
</evidence>
<dbReference type="InterPro" id="IPR049452">
    <property type="entry name" value="Anoctamin_TM"/>
</dbReference>
<evidence type="ECO:0000313" key="13">
    <source>
        <dbReference type="Proteomes" id="UP000472277"/>
    </source>
</evidence>
<feature type="transmembrane region" description="Helical" evidence="8">
    <location>
        <begin position="339"/>
        <end position="363"/>
    </location>
</feature>
<dbReference type="PANTHER" id="PTHR12308">
    <property type="entry name" value="ANOCTAMIN"/>
    <property type="match status" value="1"/>
</dbReference>
<dbReference type="GO" id="GO:0046983">
    <property type="term" value="F:protein dimerization activity"/>
    <property type="evidence" value="ECO:0007669"/>
    <property type="project" value="InterPro"/>
</dbReference>
<sequence length="944" mass="109742">MESILVGRQTVNEKYGILQYCHITIMSYYNNFILQYCHITILKSKMFFFKDAYDSVVYFHCCDRCSSKPIEVCTIRDYNIIPIDLLNSLAPEENTQCQHGLYFQDGERRVDYILTYHIKKPSSSRSNRQSSRFTDNAFTRSLRRGTARLGRPPPPQPRVVPEVASQDHSMDYHEDDKRYRREEFEGNLRDMGLELEKDEDTKTPGVGFVKIHAPWHVLCREAEFMKLKMPTKKVYEVKQCSGVGAKINTLVNKATEPLHPNVEENRAQNVKHLSYAFSREKQHFLLGSGVYTAAYPLHDVSTHCNQHLLYEEWASYSVFYKYQPIGLVRKYFGEKIGLYFAWLGLYTQMLIPASLVGVIVFLYGCATVDNNIPSMEICHPRNNITMCPLCDRACNYWKLKEACGTARASHLFDNPATVFFSIFMALWAAMFMEHWKRRQMRLNYEWDLTGFEEEEVSDHPRAEYELCVMQKSLKKEHKTQKVLIAYSWVFTIGVTFAIVFGVILYRISITAALHMSNNPTTRSNVRLMVKTTAAIINLVVILILDEVYGAVARWLTVLEVPKTDKSFEERLIFKTFILKFVNAFTPIIYIAFFRGRLVGRPGSYLYVFESYRMEECAHGGCLMELCIQLSITMLGKQLIQNNLFEIGIPKLKKLIRYIKSKRRTFQEEEREKKLQRYETDHFLEPFAGLTPEYMEMIIQFGFVTLFVASFPLAPLFALLNNIIEIRLDAKKFVAELRRPVAARAKDIGIWYNLLRGVAKVAVIINAFVISFTSDFIPRLVYQYMYSPDGSMHGFVNHTMSYFNVSDFQDGKEPMDPHHLGYQVEMCRYKDYREPPWSNTPYVVSKEFWAVLAARLAFVIVFQNVVMLMSDIVDWLIPDIPKDISLQIHKEKILMVELFMKEEQGKMQFIDSMTPCDGKERNNHAPVARSRSIPHTYSHTHANNF</sequence>
<dbReference type="Proteomes" id="UP000472277">
    <property type="component" value="Chromosome 17"/>
</dbReference>
<evidence type="ECO:0000256" key="6">
    <source>
        <dbReference type="ARBA" id="ARBA00023136"/>
    </source>
</evidence>
<reference evidence="12" key="1">
    <citation type="submission" date="2025-08" db="UniProtKB">
        <authorList>
            <consortium name="Ensembl"/>
        </authorList>
    </citation>
    <scope>IDENTIFICATION</scope>
</reference>
<feature type="domain" description="Anoctamin transmembrane" evidence="10">
    <location>
        <begin position="328"/>
        <end position="890"/>
    </location>
</feature>
<keyword evidence="4 8" id="KW-0812">Transmembrane</keyword>
<dbReference type="GO" id="GO:0005886">
    <property type="term" value="C:plasma membrane"/>
    <property type="evidence" value="ECO:0007669"/>
    <property type="project" value="UniProtKB-SubCell"/>
</dbReference>
<proteinExistence type="inferred from homology"/>
<name>A0A674BJD1_SALTR</name>
<dbReference type="AlphaFoldDB" id="A0A674BJD1"/>
<comment type="subcellular location">
    <subcellularLocation>
        <location evidence="1">Cell membrane</location>
        <topology evidence="1">Multi-pass membrane protein</topology>
    </subcellularLocation>
    <subcellularLocation>
        <location evidence="8">Membrane</location>
        <topology evidence="8">Multi-pass membrane protein</topology>
    </subcellularLocation>
</comment>
<feature type="transmembrane region" description="Helical" evidence="8">
    <location>
        <begin position="571"/>
        <end position="592"/>
    </location>
</feature>
<protein>
    <recommendedName>
        <fullName evidence="8">Anoctamin</fullName>
    </recommendedName>
</protein>
<evidence type="ECO:0000256" key="3">
    <source>
        <dbReference type="ARBA" id="ARBA00022475"/>
    </source>
</evidence>
<evidence type="ECO:0000256" key="1">
    <source>
        <dbReference type="ARBA" id="ARBA00004651"/>
    </source>
</evidence>
<dbReference type="GO" id="GO:0005229">
    <property type="term" value="F:intracellularly calcium-gated chloride channel activity"/>
    <property type="evidence" value="ECO:0007669"/>
    <property type="project" value="TreeGrafter"/>
</dbReference>
<evidence type="ECO:0000313" key="12">
    <source>
        <dbReference type="Ensembl" id="ENSSTUP00000071585.1"/>
    </source>
</evidence>
<evidence type="ECO:0000256" key="2">
    <source>
        <dbReference type="ARBA" id="ARBA00009671"/>
    </source>
</evidence>
<keyword evidence="5 8" id="KW-1133">Transmembrane helix</keyword>
<feature type="domain" description="Anoctamin dimerisation" evidence="11">
    <location>
        <begin position="102"/>
        <end position="284"/>
    </location>
</feature>
<organism evidence="12 13">
    <name type="scientific">Salmo trutta</name>
    <name type="common">Brown trout</name>
    <dbReference type="NCBI Taxonomy" id="8032"/>
    <lineage>
        <taxon>Eukaryota</taxon>
        <taxon>Metazoa</taxon>
        <taxon>Chordata</taxon>
        <taxon>Craniata</taxon>
        <taxon>Vertebrata</taxon>
        <taxon>Euteleostomi</taxon>
        <taxon>Actinopterygii</taxon>
        <taxon>Neopterygii</taxon>
        <taxon>Teleostei</taxon>
        <taxon>Protacanthopterygii</taxon>
        <taxon>Salmoniformes</taxon>
        <taxon>Salmonidae</taxon>
        <taxon>Salmoninae</taxon>
        <taxon>Salmo</taxon>
    </lineage>
</organism>
<feature type="region of interest" description="Disordered" evidence="9">
    <location>
        <begin position="144"/>
        <end position="175"/>
    </location>
</feature>
<evidence type="ECO:0000256" key="4">
    <source>
        <dbReference type="ARBA" id="ARBA00022692"/>
    </source>
</evidence>
<dbReference type="Ensembl" id="ENSSTUT00000075979.1">
    <property type="protein sequence ID" value="ENSSTUP00000071585.1"/>
    <property type="gene ID" value="ENSSTUG00000028543.1"/>
</dbReference>
<evidence type="ECO:0000256" key="8">
    <source>
        <dbReference type="RuleBase" id="RU280814"/>
    </source>
</evidence>
<dbReference type="Pfam" id="PF04547">
    <property type="entry name" value="Anoctamin"/>
    <property type="match status" value="1"/>
</dbReference>
<dbReference type="InterPro" id="IPR007632">
    <property type="entry name" value="Anoctamin"/>
</dbReference>